<evidence type="ECO:0000313" key="3">
    <source>
        <dbReference type="Proteomes" id="UP000031668"/>
    </source>
</evidence>
<name>A0A0C2ISU5_THEKT</name>
<feature type="coiled-coil region" evidence="1">
    <location>
        <begin position="2"/>
        <end position="29"/>
    </location>
</feature>
<proteinExistence type="predicted"/>
<evidence type="ECO:0008006" key="4">
    <source>
        <dbReference type="Google" id="ProtNLM"/>
    </source>
</evidence>
<gene>
    <name evidence="2" type="ORF">RF11_14035</name>
</gene>
<protein>
    <recommendedName>
        <fullName evidence="4">DDE-1 domain-containing protein</fullName>
    </recommendedName>
</protein>
<dbReference type="AlphaFoldDB" id="A0A0C2ISU5"/>
<sequence length="238" mass="27508">MKDKQEHSKENARERLKAHNITLKKAQYENGISKNESCEHWKTRKIGTFLENSCADDISNADETGLYYRATPDDSLCYKHMATAGYKNTMDRITTIYKICNRNFFSRYNIVSATNGYGVIKNFVILYRGKWVYDILESIDENLLTSSITDREISSKMSLLQAIQFVADSWRAIKTTTIQNCCTICGSKPLDIYEILSNEENRDMLLVPIINIKEFSTKDNNLPHYDNIEDCARFNCRS</sequence>
<dbReference type="OrthoDB" id="10064161at2759"/>
<evidence type="ECO:0000313" key="2">
    <source>
        <dbReference type="EMBL" id="KII68509.1"/>
    </source>
</evidence>
<keyword evidence="1" id="KW-0175">Coiled coil</keyword>
<dbReference type="Proteomes" id="UP000031668">
    <property type="component" value="Unassembled WGS sequence"/>
</dbReference>
<evidence type="ECO:0000256" key="1">
    <source>
        <dbReference type="SAM" id="Coils"/>
    </source>
</evidence>
<dbReference type="EMBL" id="JWZT01002844">
    <property type="protein sequence ID" value="KII68509.1"/>
    <property type="molecule type" value="Genomic_DNA"/>
</dbReference>
<comment type="caution">
    <text evidence="2">The sequence shown here is derived from an EMBL/GenBank/DDBJ whole genome shotgun (WGS) entry which is preliminary data.</text>
</comment>
<accession>A0A0C2ISU5</accession>
<keyword evidence="3" id="KW-1185">Reference proteome</keyword>
<organism evidence="2 3">
    <name type="scientific">Thelohanellus kitauei</name>
    <name type="common">Myxosporean</name>
    <dbReference type="NCBI Taxonomy" id="669202"/>
    <lineage>
        <taxon>Eukaryota</taxon>
        <taxon>Metazoa</taxon>
        <taxon>Cnidaria</taxon>
        <taxon>Myxozoa</taxon>
        <taxon>Myxosporea</taxon>
        <taxon>Bivalvulida</taxon>
        <taxon>Platysporina</taxon>
        <taxon>Myxobolidae</taxon>
        <taxon>Thelohanellus</taxon>
    </lineage>
</organism>
<reference evidence="2 3" key="1">
    <citation type="journal article" date="2014" name="Genome Biol. Evol.">
        <title>The genome of the myxosporean Thelohanellus kitauei shows adaptations to nutrient acquisition within its fish host.</title>
        <authorList>
            <person name="Yang Y."/>
            <person name="Xiong J."/>
            <person name="Zhou Z."/>
            <person name="Huo F."/>
            <person name="Miao W."/>
            <person name="Ran C."/>
            <person name="Liu Y."/>
            <person name="Zhang J."/>
            <person name="Feng J."/>
            <person name="Wang M."/>
            <person name="Wang M."/>
            <person name="Wang L."/>
            <person name="Yao B."/>
        </authorList>
    </citation>
    <scope>NUCLEOTIDE SEQUENCE [LARGE SCALE GENOMIC DNA]</scope>
    <source>
        <strain evidence="2">Wuqing</strain>
    </source>
</reference>